<dbReference type="STRING" id="888268.A0A1E5WG97"/>
<dbReference type="InterPro" id="IPR000210">
    <property type="entry name" value="BTB/POZ_dom"/>
</dbReference>
<dbReference type="InterPro" id="IPR056423">
    <property type="entry name" value="BACK_BPM_SPOP"/>
</dbReference>
<dbReference type="Pfam" id="PF24570">
    <property type="entry name" value="BACK_BPM_SPOP"/>
    <property type="match status" value="1"/>
</dbReference>
<protein>
    <submittedName>
        <fullName evidence="4">BTB/POZ and MATH domain-containing protein 1</fullName>
    </submittedName>
</protein>
<evidence type="ECO:0000256" key="2">
    <source>
        <dbReference type="ARBA" id="ARBA00010846"/>
    </source>
</evidence>
<dbReference type="EMBL" id="LWDX02009232">
    <property type="protein sequence ID" value="OEL36419.1"/>
    <property type="molecule type" value="Genomic_DNA"/>
</dbReference>
<dbReference type="OrthoDB" id="675142at2759"/>
<feature type="domain" description="BTB" evidence="3">
    <location>
        <begin position="1"/>
        <end position="48"/>
    </location>
</feature>
<dbReference type="InterPro" id="IPR011333">
    <property type="entry name" value="SKP1/BTB/POZ_sf"/>
</dbReference>
<comment type="caution">
    <text evidence="4">The sequence shown here is derived from an EMBL/GenBank/DDBJ whole genome shotgun (WGS) entry which is preliminary data.</text>
</comment>
<dbReference type="PANTHER" id="PTHR26379">
    <property type="entry name" value="BTB/POZ AND MATH DOMAIN-CONTAINING PROTEIN 1"/>
    <property type="match status" value="1"/>
</dbReference>
<evidence type="ECO:0000313" key="5">
    <source>
        <dbReference type="Proteomes" id="UP000095767"/>
    </source>
</evidence>
<comment type="similarity">
    <text evidence="2">Belongs to the Tdpoz family.</text>
</comment>
<dbReference type="AlphaFoldDB" id="A0A1E5WG97"/>
<sequence length="154" mass="17745">MQSPVFKAQLYGPMKEKMEQQLTIQDMQPDTFRTFLRFIYTDSLPPTIGGRDEDDRREMIRYLLVAADRYAMERLKTICQGMLCKTLTVHTVAAMLAFADQHHCSMLKDACMEFIFSPNRLGDVEESQGYAKLKTDCPTVLVEILEKSSKFCKI</sequence>
<dbReference type="Pfam" id="PF00651">
    <property type="entry name" value="BTB"/>
    <property type="match status" value="1"/>
</dbReference>
<keyword evidence="5" id="KW-1185">Reference proteome</keyword>
<dbReference type="GO" id="GO:0016567">
    <property type="term" value="P:protein ubiquitination"/>
    <property type="evidence" value="ECO:0007669"/>
    <property type="project" value="InterPro"/>
</dbReference>
<comment type="pathway">
    <text evidence="1">Protein modification; protein ubiquitination.</text>
</comment>
<dbReference type="SUPFAM" id="SSF54695">
    <property type="entry name" value="POZ domain"/>
    <property type="match status" value="1"/>
</dbReference>
<proteinExistence type="inferred from homology"/>
<evidence type="ECO:0000259" key="3">
    <source>
        <dbReference type="PROSITE" id="PS50097"/>
    </source>
</evidence>
<dbReference type="Gene3D" id="1.25.40.420">
    <property type="match status" value="1"/>
</dbReference>
<dbReference type="PROSITE" id="PS50097">
    <property type="entry name" value="BTB"/>
    <property type="match status" value="1"/>
</dbReference>
<name>A0A1E5WG97_9POAL</name>
<dbReference type="PANTHER" id="PTHR26379:SF438">
    <property type="entry name" value="OS08G0128700 PROTEIN"/>
    <property type="match status" value="1"/>
</dbReference>
<accession>A0A1E5WG97</accession>
<evidence type="ECO:0000313" key="4">
    <source>
        <dbReference type="EMBL" id="OEL36419.1"/>
    </source>
</evidence>
<dbReference type="Gene3D" id="3.30.710.10">
    <property type="entry name" value="Potassium Channel Kv1.1, Chain A"/>
    <property type="match status" value="1"/>
</dbReference>
<gene>
    <name evidence="4" type="ORF">BAE44_0002562</name>
</gene>
<dbReference type="InterPro" id="IPR045005">
    <property type="entry name" value="BPM1-6"/>
</dbReference>
<reference evidence="4 5" key="1">
    <citation type="submission" date="2016-09" db="EMBL/GenBank/DDBJ databases">
        <title>The draft genome of Dichanthelium oligosanthes: A C3 panicoid grass species.</title>
        <authorList>
            <person name="Studer A.J."/>
            <person name="Schnable J.C."/>
            <person name="Brutnell T.P."/>
        </authorList>
    </citation>
    <scope>NUCLEOTIDE SEQUENCE [LARGE SCALE GENOMIC DNA]</scope>
    <source>
        <strain evidence="5">cv. Kellogg 1175</strain>
        <tissue evidence="4">Leaf</tissue>
    </source>
</reference>
<evidence type="ECO:0000256" key="1">
    <source>
        <dbReference type="ARBA" id="ARBA00004906"/>
    </source>
</evidence>
<dbReference type="Proteomes" id="UP000095767">
    <property type="component" value="Unassembled WGS sequence"/>
</dbReference>
<organism evidence="4 5">
    <name type="scientific">Dichanthelium oligosanthes</name>
    <dbReference type="NCBI Taxonomy" id="888268"/>
    <lineage>
        <taxon>Eukaryota</taxon>
        <taxon>Viridiplantae</taxon>
        <taxon>Streptophyta</taxon>
        <taxon>Embryophyta</taxon>
        <taxon>Tracheophyta</taxon>
        <taxon>Spermatophyta</taxon>
        <taxon>Magnoliopsida</taxon>
        <taxon>Liliopsida</taxon>
        <taxon>Poales</taxon>
        <taxon>Poaceae</taxon>
        <taxon>PACMAD clade</taxon>
        <taxon>Panicoideae</taxon>
        <taxon>Panicodae</taxon>
        <taxon>Paniceae</taxon>
        <taxon>Dichantheliinae</taxon>
        <taxon>Dichanthelium</taxon>
    </lineage>
</organism>